<dbReference type="AlphaFoldDB" id="A0A9D7E7R8"/>
<dbReference type="EMBL" id="JADJEV010000003">
    <property type="protein sequence ID" value="MBK6972677.1"/>
    <property type="molecule type" value="Genomic_DNA"/>
</dbReference>
<protein>
    <submittedName>
        <fullName evidence="1">SAM-dependent methyltransferase</fullName>
    </submittedName>
</protein>
<evidence type="ECO:0000313" key="2">
    <source>
        <dbReference type="Proteomes" id="UP000807785"/>
    </source>
</evidence>
<organism evidence="1 2">
    <name type="scientific">Candidatus Methylophosphatis roskildensis</name>
    <dbReference type="NCBI Taxonomy" id="2899263"/>
    <lineage>
        <taxon>Bacteria</taxon>
        <taxon>Pseudomonadati</taxon>
        <taxon>Pseudomonadota</taxon>
        <taxon>Betaproteobacteria</taxon>
        <taxon>Nitrosomonadales</taxon>
        <taxon>Sterolibacteriaceae</taxon>
        <taxon>Candidatus Methylophosphatis</taxon>
    </lineage>
</organism>
<dbReference type="GO" id="GO:0008168">
    <property type="term" value="F:methyltransferase activity"/>
    <property type="evidence" value="ECO:0007669"/>
    <property type="project" value="UniProtKB-KW"/>
</dbReference>
<comment type="caution">
    <text evidence="1">The sequence shown here is derived from an EMBL/GenBank/DDBJ whole genome shotgun (WGS) entry which is preliminary data.</text>
</comment>
<sequence length="137" mass="15054">MSTDFRDASDRHFEDGGLLEAQGRFANADHLYGFSAECSLKAAMLGVGHPKAAKGDWPDGHCDHVNALWVGFQSFAHGLLDAKYAAHVPPTNPFSTWHANQRYWGRHHFTAGSVAPHKAAADGCRRLLRELILDGVF</sequence>
<dbReference type="Proteomes" id="UP000807785">
    <property type="component" value="Unassembled WGS sequence"/>
</dbReference>
<gene>
    <name evidence="1" type="ORF">IPH26_06880</name>
</gene>
<proteinExistence type="predicted"/>
<name>A0A9D7E7R8_9PROT</name>
<dbReference type="GO" id="GO:0032259">
    <property type="term" value="P:methylation"/>
    <property type="evidence" value="ECO:0007669"/>
    <property type="project" value="UniProtKB-KW"/>
</dbReference>
<keyword evidence="1" id="KW-0808">Transferase</keyword>
<reference evidence="1" key="1">
    <citation type="submission" date="2020-10" db="EMBL/GenBank/DDBJ databases">
        <title>Connecting structure to function with the recovery of over 1000 high-quality activated sludge metagenome-assembled genomes encoding full-length rRNA genes using long-read sequencing.</title>
        <authorList>
            <person name="Singleton C.M."/>
            <person name="Petriglieri F."/>
            <person name="Kristensen J.M."/>
            <person name="Kirkegaard R.H."/>
            <person name="Michaelsen T.Y."/>
            <person name="Andersen M.H."/>
            <person name="Karst S.M."/>
            <person name="Dueholm M.S."/>
            <person name="Nielsen P.H."/>
            <person name="Albertsen M."/>
        </authorList>
    </citation>
    <scope>NUCLEOTIDE SEQUENCE</scope>
    <source>
        <strain evidence="1">Bjer_18-Q3-R1-45_BAT3C.347</strain>
    </source>
</reference>
<keyword evidence="1" id="KW-0489">Methyltransferase</keyword>
<evidence type="ECO:0000313" key="1">
    <source>
        <dbReference type="EMBL" id="MBK6972677.1"/>
    </source>
</evidence>
<accession>A0A9D7E7R8</accession>